<protein>
    <submittedName>
        <fullName evidence="1">Uncharacterized protein</fullName>
    </submittedName>
</protein>
<keyword evidence="2" id="KW-1185">Reference proteome</keyword>
<evidence type="ECO:0000313" key="1">
    <source>
        <dbReference type="EMBL" id="ABC62506.1"/>
    </source>
</evidence>
<evidence type="ECO:0000313" key="2">
    <source>
        <dbReference type="Proteomes" id="UP000008808"/>
    </source>
</evidence>
<gene>
    <name evidence="1" type="ordered locus">ELI_02070</name>
</gene>
<dbReference type="Proteomes" id="UP000008808">
    <property type="component" value="Chromosome"/>
</dbReference>
<dbReference type="HOGENOM" id="CLU_3309453_0_0_5"/>
<sequence>MKIVRNLPIPFALSLSKGCPYFQRGKKKEQGFDKLSPNG</sequence>
<proteinExistence type="predicted"/>
<organism evidence="1 2">
    <name type="scientific">Erythrobacter litoralis (strain HTCC2594)</name>
    <dbReference type="NCBI Taxonomy" id="314225"/>
    <lineage>
        <taxon>Bacteria</taxon>
        <taxon>Pseudomonadati</taxon>
        <taxon>Pseudomonadota</taxon>
        <taxon>Alphaproteobacteria</taxon>
        <taxon>Sphingomonadales</taxon>
        <taxon>Erythrobacteraceae</taxon>
        <taxon>Erythrobacter/Porphyrobacter group</taxon>
        <taxon>Erythrobacter</taxon>
    </lineage>
</organism>
<accession>Q2NCT5</accession>
<dbReference type="EMBL" id="CP000157">
    <property type="protein sequence ID" value="ABC62506.1"/>
    <property type="molecule type" value="Genomic_DNA"/>
</dbReference>
<dbReference type="KEGG" id="eli:ELI_02070"/>
<dbReference type="AlphaFoldDB" id="Q2NCT5"/>
<name>Q2NCT5_ERYLH</name>
<reference evidence="2" key="1">
    <citation type="journal article" date="2009" name="J. Bacteriol.">
        <title>Complete genome sequence of Erythrobacter litoralis HTCC2594.</title>
        <authorList>
            <person name="Oh H.M."/>
            <person name="Giovannoni S.J."/>
            <person name="Ferriera S."/>
            <person name="Johnson J."/>
            <person name="Cho J.C."/>
        </authorList>
    </citation>
    <scope>NUCLEOTIDE SEQUENCE [LARGE SCALE GENOMIC DNA]</scope>
    <source>
        <strain evidence="2">HTCC2594</strain>
    </source>
</reference>